<dbReference type="GO" id="GO:0016020">
    <property type="term" value="C:membrane"/>
    <property type="evidence" value="ECO:0007669"/>
    <property type="project" value="TreeGrafter"/>
</dbReference>
<keyword evidence="6 9" id="KW-0505">Motor protein</keyword>
<dbReference type="InterPro" id="IPR057535">
    <property type="entry name" value="MYO1-3_N_SH3"/>
</dbReference>
<evidence type="ECO:0000256" key="1">
    <source>
        <dbReference type="ARBA" id="ARBA00022737"/>
    </source>
</evidence>
<dbReference type="FunFam" id="1.20.58.530:FF:000013">
    <property type="entry name" value="Unconventional myosin-XIX"/>
    <property type="match status" value="1"/>
</dbReference>
<dbReference type="Pfam" id="PF00063">
    <property type="entry name" value="Myosin_head"/>
    <property type="match status" value="1"/>
</dbReference>
<evidence type="ECO:0000259" key="12">
    <source>
        <dbReference type="PROSITE" id="PS51456"/>
    </source>
</evidence>
<keyword evidence="4" id="KW-0112">Calmodulin-binding</keyword>
<name>A0A6V7NL36_ANACO</name>
<dbReference type="GO" id="GO:0007015">
    <property type="term" value="P:actin filament organization"/>
    <property type="evidence" value="ECO:0007669"/>
    <property type="project" value="TreeGrafter"/>
</dbReference>
<evidence type="ECO:0000256" key="3">
    <source>
        <dbReference type="ARBA" id="ARBA00022840"/>
    </source>
</evidence>
<dbReference type="GO" id="GO:0005737">
    <property type="term" value="C:cytoplasm"/>
    <property type="evidence" value="ECO:0007669"/>
    <property type="project" value="TreeGrafter"/>
</dbReference>
<accession>A0A6V7NL36</accession>
<feature type="region of interest" description="Disordered" evidence="11">
    <location>
        <begin position="29"/>
        <end position="57"/>
    </location>
</feature>
<dbReference type="PROSITE" id="PS51456">
    <property type="entry name" value="MYOSIN_MOTOR"/>
    <property type="match status" value="1"/>
</dbReference>
<sequence>MMLSAAPNPVAHLVARSSLEVMLDTLRQRDEQPKDLPPALPARPTSRGRLPSSRRSLPIGLKLDMSSSPKMFLVESTKKEESIGEQSPKKGKEVVFRSGIFGNKRICKVDEGEESPYAKKMETEKCEERVEEENSEEPPAVPSPLEVPIEGKLGSADTIDSVLKKVMGFSAPSSISSWKLRVWCRLPDAKWELGKIQSFSGDEALISLSDGKVLTVCLDNLLPANPNILDGVDDLIQLSYLNEPSVLHNLQFRYSRDLVYTRAGPVLVAINPFKEVALYGKDFITAYRKNLMDSPHVYAVADTAFNEMMKDGVNQSIIISGESGAGKTETAKIAMQYLAALGGGSGIEYEVLQTSLVLESFGNAKTSRNDNSSRFGKLTEIHFCATGKICGAKIRTCNICIASVDQGLFKGLPERSYHVFYQLCAGAPLFLKEKLNLKAASKYEYLKQSDCLTIDAVDDAKRFHMLMEALEIVQISKEDQMKAFSMLAAILWLGNITFSVIDNESHVEVVSSEGLANAAKLLGCEVPDLMVALSTRNIRAGNDNIVQKLTLTQAIDGRDALAKSIYSNLFDWLVEQINKSLEKNGFEQFCINYANERLQQHFNRHLFKLEQEEYTGDGIDWTNVDFVDNNDCLNLFEKKPLGLLSLLDEESTFPKATDLTFAKKLKQHLSGNPCFKGESNGAFRVSHYAGEVIYNTSGFLEKNRDPLHLDSIQLLFSCSSELPKLFASRILDQSQKKSGSSRQPTADLQKQSVGTNFKAQLFKLMQRLEDTTPYFIRCIKPNSKQHPGLYEYDLVLQQLRCCGVLEVVRISRAGYPTRMTHQQFAERYGFLLLENVASQDPLSISIATLQQFNVPPEMYQVGYTKLFFRTGQEKSKEHPQVDPSILAELQRRVLRAEAALREKEEENSILKQQLQQYEQRWSGYEAKMQSMEEMWQKQLTSLQLSLAVAKKSLASDNLPTQQHGKTDDASPINHYYESEDTMSVDFRTPESTPMKEPNSSERGVMRTPDDGAHSAVSYLVKEFEHRKQVFEDDAGFLVAVKSGQVGLDISPDEELRKLKARFAAWKKEYKGRLRETKAALHKLNSHEEKTRKRWWGKRSTK</sequence>
<keyword evidence="1" id="KW-0677">Repeat</keyword>
<evidence type="ECO:0000256" key="6">
    <source>
        <dbReference type="ARBA" id="ARBA00023175"/>
    </source>
</evidence>
<dbReference type="PRINTS" id="PR00193">
    <property type="entry name" value="MYOSINHEAVY"/>
</dbReference>
<dbReference type="Gene3D" id="3.40.850.10">
    <property type="entry name" value="Kinesin motor domain"/>
    <property type="match status" value="2"/>
</dbReference>
<evidence type="ECO:0000256" key="10">
    <source>
        <dbReference type="SAM" id="Coils"/>
    </source>
</evidence>
<evidence type="ECO:0000256" key="11">
    <source>
        <dbReference type="SAM" id="MobiDB-lite"/>
    </source>
</evidence>
<dbReference type="GO" id="GO:0005524">
    <property type="term" value="F:ATP binding"/>
    <property type="evidence" value="ECO:0007669"/>
    <property type="project" value="UniProtKB-UniRule"/>
</dbReference>
<feature type="region of interest" description="Disordered" evidence="11">
    <location>
        <begin position="985"/>
        <end position="1009"/>
    </location>
</feature>
<feature type="region of interest" description="Actin-binding" evidence="9">
    <location>
        <begin position="761"/>
        <end position="783"/>
    </location>
</feature>
<dbReference type="InterPro" id="IPR027417">
    <property type="entry name" value="P-loop_NTPase"/>
</dbReference>
<protein>
    <recommendedName>
        <fullName evidence="15">Myosin-2</fullName>
    </recommendedName>
</protein>
<dbReference type="AlphaFoldDB" id="A0A6V7NL36"/>
<dbReference type="SMART" id="SM00242">
    <property type="entry name" value="MYSc"/>
    <property type="match status" value="1"/>
</dbReference>
<keyword evidence="2 9" id="KW-0547">Nucleotide-binding</keyword>
<organism evidence="14">
    <name type="scientific">Ananas comosus var. bracteatus</name>
    <name type="common">red pineapple</name>
    <dbReference type="NCBI Taxonomy" id="296719"/>
    <lineage>
        <taxon>Eukaryota</taxon>
        <taxon>Viridiplantae</taxon>
        <taxon>Streptophyta</taxon>
        <taxon>Embryophyta</taxon>
        <taxon>Tracheophyta</taxon>
        <taxon>Spermatophyta</taxon>
        <taxon>Magnoliopsida</taxon>
        <taxon>Liliopsida</taxon>
        <taxon>Poales</taxon>
        <taxon>Bromeliaceae</taxon>
        <taxon>Bromelioideae</taxon>
        <taxon>Ananas</taxon>
    </lineage>
</organism>
<feature type="region of interest" description="Disordered" evidence="11">
    <location>
        <begin position="128"/>
        <end position="148"/>
    </location>
</feature>
<evidence type="ECO:0000256" key="2">
    <source>
        <dbReference type="ARBA" id="ARBA00022741"/>
    </source>
</evidence>
<evidence type="ECO:0000256" key="7">
    <source>
        <dbReference type="ARBA" id="ARBA00023203"/>
    </source>
</evidence>
<dbReference type="PANTHER" id="PTHR13140:SF706">
    <property type="entry name" value="DILUTE CLASS UNCONVENTIONAL MYOSIN, ISOFORM C"/>
    <property type="match status" value="1"/>
</dbReference>
<feature type="domain" description="Myosin motor" evidence="12">
    <location>
        <begin position="230"/>
        <end position="881"/>
    </location>
</feature>
<comment type="similarity">
    <text evidence="8">Belongs to the TRAFAC class myosin-kinesin ATPase superfamily. Myosin family. Plant myosin class VIII subfamily.</text>
</comment>
<keyword evidence="3 9" id="KW-0067">ATP-binding</keyword>
<keyword evidence="5 9" id="KW-0518">Myosin</keyword>
<dbReference type="EMBL" id="LR862139">
    <property type="protein sequence ID" value="CAD1819319.1"/>
    <property type="molecule type" value="Genomic_DNA"/>
</dbReference>
<dbReference type="GO" id="GO:0030048">
    <property type="term" value="P:actin filament-based movement"/>
    <property type="evidence" value="ECO:0007669"/>
    <property type="project" value="UniProtKB-ARBA"/>
</dbReference>
<dbReference type="GO" id="GO:0051015">
    <property type="term" value="F:actin filament binding"/>
    <property type="evidence" value="ECO:0007669"/>
    <property type="project" value="TreeGrafter"/>
</dbReference>
<dbReference type="Pfam" id="PF25369">
    <property type="entry name" value="SH3_VIII-1_N"/>
    <property type="match status" value="1"/>
</dbReference>
<proteinExistence type="inferred from homology"/>
<dbReference type="PROSITE" id="PS51844">
    <property type="entry name" value="SH3_LIKE"/>
    <property type="match status" value="1"/>
</dbReference>
<evidence type="ECO:0000256" key="8">
    <source>
        <dbReference type="ARBA" id="ARBA00060862"/>
    </source>
</evidence>
<dbReference type="InterPro" id="IPR004009">
    <property type="entry name" value="SH3_Myosin"/>
</dbReference>
<evidence type="ECO:0000259" key="13">
    <source>
        <dbReference type="PROSITE" id="PS51844"/>
    </source>
</evidence>
<reference evidence="14" key="1">
    <citation type="submission" date="2020-07" db="EMBL/GenBank/DDBJ databases">
        <authorList>
            <person name="Lin J."/>
        </authorList>
    </citation>
    <scope>NUCLEOTIDE SEQUENCE</scope>
</reference>
<evidence type="ECO:0000256" key="5">
    <source>
        <dbReference type="ARBA" id="ARBA00023123"/>
    </source>
</evidence>
<dbReference type="Gene3D" id="1.20.58.530">
    <property type="match status" value="1"/>
</dbReference>
<dbReference type="Gene3D" id="1.20.5.4820">
    <property type="match status" value="1"/>
</dbReference>
<dbReference type="SUPFAM" id="SSF52540">
    <property type="entry name" value="P-loop containing nucleoside triphosphate hydrolases"/>
    <property type="match status" value="1"/>
</dbReference>
<dbReference type="GO" id="GO:0005516">
    <property type="term" value="F:calmodulin binding"/>
    <property type="evidence" value="ECO:0007669"/>
    <property type="project" value="UniProtKB-KW"/>
</dbReference>
<dbReference type="PANTHER" id="PTHR13140">
    <property type="entry name" value="MYOSIN"/>
    <property type="match status" value="1"/>
</dbReference>
<gene>
    <name evidence="14" type="ORF">CB5_LOCUS2530</name>
</gene>
<keyword evidence="10" id="KW-0175">Coiled coil</keyword>
<feature type="domain" description="Myosin N-terminal SH3-like" evidence="13">
    <location>
        <begin position="177"/>
        <end position="226"/>
    </location>
</feature>
<evidence type="ECO:0000313" key="14">
    <source>
        <dbReference type="EMBL" id="CAD1819319.1"/>
    </source>
</evidence>
<evidence type="ECO:0008006" key="15">
    <source>
        <dbReference type="Google" id="ProtNLM"/>
    </source>
</evidence>
<dbReference type="Gene3D" id="1.20.120.720">
    <property type="entry name" value="Myosin VI head, motor domain, U50 subdomain"/>
    <property type="match status" value="1"/>
</dbReference>
<feature type="compositionally biased region" description="Low complexity" evidence="11">
    <location>
        <begin position="43"/>
        <end position="57"/>
    </location>
</feature>
<dbReference type="GO" id="GO:0000146">
    <property type="term" value="F:microfilament motor activity"/>
    <property type="evidence" value="ECO:0007669"/>
    <property type="project" value="TreeGrafter"/>
</dbReference>
<evidence type="ECO:0000256" key="4">
    <source>
        <dbReference type="ARBA" id="ARBA00022860"/>
    </source>
</evidence>
<dbReference type="InterPro" id="IPR036961">
    <property type="entry name" value="Kinesin_motor_dom_sf"/>
</dbReference>
<dbReference type="CDD" id="cd01383">
    <property type="entry name" value="MYSc_Myo8"/>
    <property type="match status" value="1"/>
</dbReference>
<feature type="coiled-coil region" evidence="10">
    <location>
        <begin position="886"/>
        <end position="934"/>
    </location>
</feature>
<dbReference type="GO" id="GO:0016459">
    <property type="term" value="C:myosin complex"/>
    <property type="evidence" value="ECO:0007669"/>
    <property type="project" value="UniProtKB-KW"/>
</dbReference>
<dbReference type="InterPro" id="IPR001609">
    <property type="entry name" value="Myosin_head_motor_dom-like"/>
</dbReference>
<dbReference type="FunFam" id="1.10.10.820:FF:000001">
    <property type="entry name" value="Myosin heavy chain"/>
    <property type="match status" value="1"/>
</dbReference>
<dbReference type="InterPro" id="IPR036022">
    <property type="entry name" value="MYSc_Myo8"/>
</dbReference>
<feature type="binding site" evidence="9">
    <location>
        <begin position="321"/>
        <end position="328"/>
    </location>
    <ligand>
        <name>ATP</name>
        <dbReference type="ChEBI" id="CHEBI:30616"/>
    </ligand>
</feature>
<dbReference type="Gene3D" id="1.10.10.820">
    <property type="match status" value="1"/>
</dbReference>
<keyword evidence="7 9" id="KW-0009">Actin-binding</keyword>
<evidence type="ECO:0000256" key="9">
    <source>
        <dbReference type="PROSITE-ProRule" id="PRU00782"/>
    </source>
</evidence>